<proteinExistence type="predicted"/>
<accession>A0A0F9SEU8</accession>
<gene>
    <name evidence="1" type="ORF">LCGC14_0462490</name>
</gene>
<dbReference type="AlphaFoldDB" id="A0A0F9SEU8"/>
<name>A0A0F9SEU8_9ZZZZ</name>
<evidence type="ECO:0000313" key="1">
    <source>
        <dbReference type="EMBL" id="KKN67385.1"/>
    </source>
</evidence>
<reference evidence="1" key="1">
    <citation type="journal article" date="2015" name="Nature">
        <title>Complex archaea that bridge the gap between prokaryotes and eukaryotes.</title>
        <authorList>
            <person name="Spang A."/>
            <person name="Saw J.H."/>
            <person name="Jorgensen S.L."/>
            <person name="Zaremba-Niedzwiedzka K."/>
            <person name="Martijn J."/>
            <person name="Lind A.E."/>
            <person name="van Eijk R."/>
            <person name="Schleper C."/>
            <person name="Guy L."/>
            <person name="Ettema T.J."/>
        </authorList>
    </citation>
    <scope>NUCLEOTIDE SEQUENCE</scope>
</reference>
<dbReference type="EMBL" id="LAZR01000476">
    <property type="protein sequence ID" value="KKN67385.1"/>
    <property type="molecule type" value="Genomic_DNA"/>
</dbReference>
<comment type="caution">
    <text evidence="1">The sequence shown here is derived from an EMBL/GenBank/DDBJ whole genome shotgun (WGS) entry which is preliminary data.</text>
</comment>
<protein>
    <submittedName>
        <fullName evidence="1">Uncharacterized protein</fullName>
    </submittedName>
</protein>
<organism evidence="1">
    <name type="scientific">marine sediment metagenome</name>
    <dbReference type="NCBI Taxonomy" id="412755"/>
    <lineage>
        <taxon>unclassified sequences</taxon>
        <taxon>metagenomes</taxon>
        <taxon>ecological metagenomes</taxon>
    </lineage>
</organism>
<sequence>MTGLNFNQMAEQESVKDLQKLEDDFLKLPETGFKMTYKKKKDENYAEDLVKELEGGEKDGI</sequence>